<evidence type="ECO:0000313" key="4">
    <source>
        <dbReference type="Proteomes" id="UP001141552"/>
    </source>
</evidence>
<protein>
    <recommendedName>
        <fullName evidence="2">Translation initiation factor IF2/IF5 domain-containing protein</fullName>
    </recommendedName>
</protein>
<reference evidence="3" key="1">
    <citation type="submission" date="2022-02" db="EMBL/GenBank/DDBJ databases">
        <authorList>
            <person name="Henning P.M."/>
            <person name="McCubbin A.G."/>
            <person name="Shore J.S."/>
        </authorList>
    </citation>
    <scope>NUCLEOTIDE SEQUENCE</scope>
    <source>
        <strain evidence="3">F60SS</strain>
        <tissue evidence="3">Leaves</tissue>
    </source>
</reference>
<feature type="domain" description="Translation initiation factor IF2/IF5" evidence="2">
    <location>
        <begin position="153"/>
        <end position="264"/>
    </location>
</feature>
<feature type="compositionally biased region" description="Basic residues" evidence="1">
    <location>
        <begin position="104"/>
        <end position="118"/>
    </location>
</feature>
<proteinExistence type="predicted"/>
<evidence type="ECO:0000256" key="1">
    <source>
        <dbReference type="SAM" id="MobiDB-lite"/>
    </source>
</evidence>
<dbReference type="GO" id="GO:0005829">
    <property type="term" value="C:cytosol"/>
    <property type="evidence" value="ECO:0007669"/>
    <property type="project" value="TreeGrafter"/>
</dbReference>
<dbReference type="PANTHER" id="PTHR23001:SF7">
    <property type="entry name" value="EUKARYOTIC TRANSLATION INITIATION FACTOR 5"/>
    <property type="match status" value="1"/>
</dbReference>
<dbReference type="OrthoDB" id="10057212at2759"/>
<dbReference type="GO" id="GO:0003743">
    <property type="term" value="F:translation initiation factor activity"/>
    <property type="evidence" value="ECO:0007669"/>
    <property type="project" value="InterPro"/>
</dbReference>
<feature type="region of interest" description="Disordered" evidence="1">
    <location>
        <begin position="1"/>
        <end position="134"/>
    </location>
</feature>
<feature type="compositionally biased region" description="Basic and acidic residues" evidence="1">
    <location>
        <begin position="119"/>
        <end position="134"/>
    </location>
</feature>
<feature type="compositionally biased region" description="Low complexity" evidence="1">
    <location>
        <begin position="1"/>
        <end position="18"/>
    </location>
</feature>
<dbReference type="GO" id="GO:0071074">
    <property type="term" value="F:eukaryotic initiation factor eIF2 binding"/>
    <property type="evidence" value="ECO:0007669"/>
    <property type="project" value="TreeGrafter"/>
</dbReference>
<dbReference type="InterPro" id="IPR045196">
    <property type="entry name" value="IF2/IF5"/>
</dbReference>
<dbReference type="Proteomes" id="UP001141552">
    <property type="component" value="Unassembled WGS sequence"/>
</dbReference>
<dbReference type="PANTHER" id="PTHR23001">
    <property type="entry name" value="EUKARYOTIC TRANSLATION INITIATION FACTOR"/>
    <property type="match status" value="1"/>
</dbReference>
<evidence type="ECO:0000313" key="3">
    <source>
        <dbReference type="EMBL" id="KAJ4847268.1"/>
    </source>
</evidence>
<keyword evidence="4" id="KW-1185">Reference proteome</keyword>
<accession>A0A9Q0GCP8</accession>
<dbReference type="GO" id="GO:0005092">
    <property type="term" value="F:GDP-dissociation inhibitor activity"/>
    <property type="evidence" value="ECO:0007669"/>
    <property type="project" value="TreeGrafter"/>
</dbReference>
<feature type="compositionally biased region" description="Basic and acidic residues" evidence="1">
    <location>
        <begin position="37"/>
        <end position="52"/>
    </location>
</feature>
<gene>
    <name evidence="3" type="ORF">Tsubulata_035597</name>
</gene>
<evidence type="ECO:0000259" key="2">
    <source>
        <dbReference type="SMART" id="SM00653"/>
    </source>
</evidence>
<dbReference type="GO" id="GO:0001732">
    <property type="term" value="P:formation of cytoplasmic translation initiation complex"/>
    <property type="evidence" value="ECO:0007669"/>
    <property type="project" value="TreeGrafter"/>
</dbReference>
<organism evidence="3 4">
    <name type="scientific">Turnera subulata</name>
    <dbReference type="NCBI Taxonomy" id="218843"/>
    <lineage>
        <taxon>Eukaryota</taxon>
        <taxon>Viridiplantae</taxon>
        <taxon>Streptophyta</taxon>
        <taxon>Embryophyta</taxon>
        <taxon>Tracheophyta</taxon>
        <taxon>Spermatophyta</taxon>
        <taxon>Magnoliopsida</taxon>
        <taxon>eudicotyledons</taxon>
        <taxon>Gunneridae</taxon>
        <taxon>Pentapetalae</taxon>
        <taxon>rosids</taxon>
        <taxon>fabids</taxon>
        <taxon>Malpighiales</taxon>
        <taxon>Passifloraceae</taxon>
        <taxon>Turnera</taxon>
    </lineage>
</organism>
<dbReference type="AlphaFoldDB" id="A0A9Q0GCP8"/>
<dbReference type="Pfam" id="PF01873">
    <property type="entry name" value="eIF-5_eIF-2B"/>
    <property type="match status" value="1"/>
</dbReference>
<dbReference type="EMBL" id="JAKUCV010001217">
    <property type="protein sequence ID" value="KAJ4847268.1"/>
    <property type="molecule type" value="Genomic_DNA"/>
</dbReference>
<name>A0A9Q0GCP8_9ROSI</name>
<dbReference type="InterPro" id="IPR016189">
    <property type="entry name" value="Transl_init_fac_IF2/IF5_N"/>
</dbReference>
<dbReference type="InterPro" id="IPR002735">
    <property type="entry name" value="Transl_init_fac_IF2/IF5_dom"/>
</dbReference>
<comment type="caution">
    <text evidence="3">The sequence shown here is derived from an EMBL/GenBank/DDBJ whole genome shotgun (WGS) entry which is preliminary data.</text>
</comment>
<dbReference type="SMART" id="SM00653">
    <property type="entry name" value="eIF2B_5"/>
    <property type="match status" value="1"/>
</dbReference>
<reference evidence="3" key="2">
    <citation type="journal article" date="2023" name="Plants (Basel)">
        <title>Annotation of the Turnera subulata (Passifloraceae) Draft Genome Reveals the S-Locus Evolved after the Divergence of Turneroideae from Passifloroideae in a Stepwise Manner.</title>
        <authorList>
            <person name="Henning P.M."/>
            <person name="Roalson E.H."/>
            <person name="Mir W."/>
            <person name="McCubbin A.G."/>
            <person name="Shore J.S."/>
        </authorList>
    </citation>
    <scope>NUCLEOTIDE SEQUENCE</scope>
    <source>
        <strain evidence="3">F60SS</strain>
    </source>
</reference>
<dbReference type="SUPFAM" id="SSF100966">
    <property type="entry name" value="Translation initiation factor 2 beta, aIF2beta, N-terminal domain"/>
    <property type="match status" value="1"/>
</dbReference>
<sequence>MAICSSTDDSSSLNTTASVAGGHGDDGINRLSRLSMRWRESRLSGMRWRESSPDNEEDEETIRRRKRRRERMMWDGSSSSDDDEEEEEEEEEEQEEDEEEEATRRRRGRRAKWKRRVQPPKEMKEQREPFPIDHHPDDLLLEILLRAPSAGRNMKETVTRVEGEGPETKTCIDNMEDIADALGRTAKYLTKYLGTELGCSSGFDKETGHYFLRGRHDPSKLDNLLDDFIKNFVRCYACGHLQTQIEVDEDDHTVALRCADCDFVWRWTRERTSVLSSWEPAS</sequence>
<dbReference type="Gene3D" id="3.30.30.170">
    <property type="match status" value="1"/>
</dbReference>
<feature type="compositionally biased region" description="Acidic residues" evidence="1">
    <location>
        <begin position="80"/>
        <end position="101"/>
    </location>
</feature>